<accession>A0ACD5VX67</accession>
<proteinExistence type="predicted"/>
<reference evidence="1" key="2">
    <citation type="submission" date="2025-09" db="UniProtKB">
        <authorList>
            <consortium name="EnsemblPlants"/>
        </authorList>
    </citation>
    <scope>IDENTIFICATION</scope>
</reference>
<protein>
    <submittedName>
        <fullName evidence="1">Uncharacterized protein</fullName>
    </submittedName>
</protein>
<evidence type="ECO:0000313" key="2">
    <source>
        <dbReference type="Proteomes" id="UP001732700"/>
    </source>
</evidence>
<keyword evidence="2" id="KW-1185">Reference proteome</keyword>
<dbReference type="EnsemblPlants" id="AVESA.00010b.r2.3DG0521140.1">
    <property type="protein sequence ID" value="AVESA.00010b.r2.3DG0521140.1.CDS"/>
    <property type="gene ID" value="AVESA.00010b.r2.3DG0521140"/>
</dbReference>
<evidence type="ECO:0000313" key="1">
    <source>
        <dbReference type="EnsemblPlants" id="AVESA.00010b.r2.3DG0521140.1.CDS"/>
    </source>
</evidence>
<reference evidence="1" key="1">
    <citation type="submission" date="2021-05" db="EMBL/GenBank/DDBJ databases">
        <authorList>
            <person name="Scholz U."/>
            <person name="Mascher M."/>
            <person name="Fiebig A."/>
        </authorList>
    </citation>
    <scope>NUCLEOTIDE SEQUENCE [LARGE SCALE GENOMIC DNA]</scope>
</reference>
<sequence length="703" mass="78801">MAGLRRQGPPSQRDRSTASSVVEWHACLRRHAIRLGPNGRTDRPRRPEPISPHRTRPPALNGLRPTATGAHRTAANGDVPCSRKTRKATAANLLPQATGDRRPVPGAAWASSPRSLLLPRLHSPSPRVFTRCSSLQPKMDKKRLRKRRLMLIRAAASMASSMVMLYVRSRLRKKRETIAYGPIVARDEKRIAFLNNQIYKDDITCQRTLRLTRASFFSLCQLLRERSLLRDTVHICIEEQVAMFLITVGHNLRNRDVSAIFNRSGEPVSRYFGLVLHAIGKLKDELIRPPSLDTPTKIAGDPRWDPYFKDCIGAIDVTHIRASASKNMETTASATKSFPSQNVMAAIDFDLRFTYVLAGWEGSAHDVVLADATGCENGLHIPHGKFYLVDDVCGANPGFLPPFRGVTYHSNEWGNNHVQGARELFNLRHSLLQVTAERAFSSLKRRFKVLDEGIPFFPSATQVDVVMVCVILHNWVLSKGTDCFILPESNWKPKPPSSRREQIYDHGHMVEFRQALADKMWEDHRNYHRNDADFSNTPIDYHDMATSFGNVMASGVDAKSWDELLAANVAVNEHASGGNDTSAASVEEFTLPFPIPRGGNIGDSSSTRAPKRAKLDNDDELTHLMTSLDNLAKAIEKSESLDTDVTEDLWGNLVDLRGFHEAHLAHYYAYLVENPAIAREFKKLSISNKTMWVGSYIKNHLSV</sequence>
<dbReference type="Proteomes" id="UP001732700">
    <property type="component" value="Chromosome 3D"/>
</dbReference>
<name>A0ACD5VX67_AVESA</name>
<organism evidence="1 2">
    <name type="scientific">Avena sativa</name>
    <name type="common">Oat</name>
    <dbReference type="NCBI Taxonomy" id="4498"/>
    <lineage>
        <taxon>Eukaryota</taxon>
        <taxon>Viridiplantae</taxon>
        <taxon>Streptophyta</taxon>
        <taxon>Embryophyta</taxon>
        <taxon>Tracheophyta</taxon>
        <taxon>Spermatophyta</taxon>
        <taxon>Magnoliopsida</taxon>
        <taxon>Liliopsida</taxon>
        <taxon>Poales</taxon>
        <taxon>Poaceae</taxon>
        <taxon>BOP clade</taxon>
        <taxon>Pooideae</taxon>
        <taxon>Poodae</taxon>
        <taxon>Poeae</taxon>
        <taxon>Poeae Chloroplast Group 1 (Aveneae type)</taxon>
        <taxon>Aveninae</taxon>
        <taxon>Avena</taxon>
    </lineage>
</organism>